<keyword evidence="1" id="KW-0812">Transmembrane</keyword>
<gene>
    <name evidence="2" type="ORF">V8247_03695</name>
</gene>
<keyword evidence="1" id="KW-1133">Transmembrane helix</keyword>
<feature type="transmembrane region" description="Helical" evidence="1">
    <location>
        <begin position="58"/>
        <end position="79"/>
    </location>
</feature>
<reference evidence="2 3" key="1">
    <citation type="submission" date="2024-03" db="EMBL/GenBank/DDBJ databases">
        <title>A Dehalogenimonas Isolated from Estuarine Sediments Dihaloeliminates Chlorinated Alkanes.</title>
        <authorList>
            <person name="Yang Y."/>
            <person name="Wang H."/>
        </authorList>
    </citation>
    <scope>NUCLEOTIDE SEQUENCE [LARGE SCALE GENOMIC DNA]</scope>
    <source>
        <strain evidence="2 3">W</strain>
    </source>
</reference>
<dbReference type="RefSeq" id="WP_338738888.1">
    <property type="nucleotide sequence ID" value="NZ_CP146612.1"/>
</dbReference>
<accession>A0ABZ2J584</accession>
<evidence type="ECO:0000313" key="2">
    <source>
        <dbReference type="EMBL" id="WWX26080.1"/>
    </source>
</evidence>
<keyword evidence="3" id="KW-1185">Reference proteome</keyword>
<evidence type="ECO:0000313" key="3">
    <source>
        <dbReference type="Proteomes" id="UP001375370"/>
    </source>
</evidence>
<dbReference type="Proteomes" id="UP001375370">
    <property type="component" value="Chromosome"/>
</dbReference>
<name>A0ABZ2J584_9CHLR</name>
<feature type="transmembrane region" description="Helical" evidence="1">
    <location>
        <begin position="85"/>
        <end position="111"/>
    </location>
</feature>
<dbReference type="EMBL" id="CP146612">
    <property type="protein sequence ID" value="WWX26080.1"/>
    <property type="molecule type" value="Genomic_DNA"/>
</dbReference>
<organism evidence="2 3">
    <name type="scientific">Candidatus Dehalogenimonas loeffleri</name>
    <dbReference type="NCBI Taxonomy" id="3127115"/>
    <lineage>
        <taxon>Bacteria</taxon>
        <taxon>Bacillati</taxon>
        <taxon>Chloroflexota</taxon>
        <taxon>Dehalococcoidia</taxon>
        <taxon>Dehalococcoidales</taxon>
        <taxon>Dehalococcoidaceae</taxon>
        <taxon>Dehalogenimonas</taxon>
    </lineage>
</organism>
<proteinExistence type="predicted"/>
<sequence length="118" mass="12782">MLNTSVSSTEPVKNTWLPTGAGFLNIINGTIEILGGLTLIGAVEVLSGIRNTWVGDTFFGLPLIIAGIVAVIGGIYSFRRRSWKLALAGAVCSLFLLHWTLTGIFSIILLFQSRKEFK</sequence>
<evidence type="ECO:0000256" key="1">
    <source>
        <dbReference type="SAM" id="Phobius"/>
    </source>
</evidence>
<feature type="transmembrane region" description="Helical" evidence="1">
    <location>
        <begin position="20"/>
        <end position="46"/>
    </location>
</feature>
<protein>
    <submittedName>
        <fullName evidence="2">Uncharacterized protein</fullName>
    </submittedName>
</protein>
<keyword evidence="1" id="KW-0472">Membrane</keyword>